<feature type="non-terminal residue" evidence="2">
    <location>
        <position position="273"/>
    </location>
</feature>
<accession>A0A401TIK2</accession>
<organism evidence="2 3">
    <name type="scientific">Chiloscyllium punctatum</name>
    <name type="common">Brownbanded bambooshark</name>
    <name type="synonym">Hemiscyllium punctatum</name>
    <dbReference type="NCBI Taxonomy" id="137246"/>
    <lineage>
        <taxon>Eukaryota</taxon>
        <taxon>Metazoa</taxon>
        <taxon>Chordata</taxon>
        <taxon>Craniata</taxon>
        <taxon>Vertebrata</taxon>
        <taxon>Chondrichthyes</taxon>
        <taxon>Elasmobranchii</taxon>
        <taxon>Galeomorphii</taxon>
        <taxon>Galeoidea</taxon>
        <taxon>Orectolobiformes</taxon>
        <taxon>Hemiscylliidae</taxon>
        <taxon>Chiloscyllium</taxon>
    </lineage>
</organism>
<evidence type="ECO:0000313" key="2">
    <source>
        <dbReference type="EMBL" id="GCC42465.1"/>
    </source>
</evidence>
<dbReference type="STRING" id="137246.A0A401TIK2"/>
<dbReference type="OrthoDB" id="48684at2759"/>
<name>A0A401TIK2_CHIPU</name>
<feature type="domain" description="Methyltransferase FkbM" evidence="1">
    <location>
        <begin position="120"/>
        <end position="271"/>
    </location>
</feature>
<dbReference type="PANTHER" id="PTHR34203:SF15">
    <property type="entry name" value="SLL1173 PROTEIN"/>
    <property type="match status" value="1"/>
</dbReference>
<dbReference type="InterPro" id="IPR052514">
    <property type="entry name" value="SAM-dependent_MTase"/>
</dbReference>
<dbReference type="Proteomes" id="UP000287033">
    <property type="component" value="Unassembled WGS sequence"/>
</dbReference>
<evidence type="ECO:0000259" key="1">
    <source>
        <dbReference type="Pfam" id="PF05050"/>
    </source>
</evidence>
<dbReference type="SUPFAM" id="SSF53335">
    <property type="entry name" value="S-adenosyl-L-methionine-dependent methyltransferases"/>
    <property type="match status" value="1"/>
</dbReference>
<evidence type="ECO:0000313" key="3">
    <source>
        <dbReference type="Proteomes" id="UP000287033"/>
    </source>
</evidence>
<dbReference type="InterPro" id="IPR029063">
    <property type="entry name" value="SAM-dependent_MTases_sf"/>
</dbReference>
<comment type="caution">
    <text evidence="2">The sequence shown here is derived from an EMBL/GenBank/DDBJ whole genome shotgun (WGS) entry which is preliminary data.</text>
</comment>
<dbReference type="NCBIfam" id="TIGR01444">
    <property type="entry name" value="fkbM_fam"/>
    <property type="match status" value="1"/>
</dbReference>
<gene>
    <name evidence="2" type="ORF">chiPu_0026854</name>
</gene>
<reference evidence="2 3" key="1">
    <citation type="journal article" date="2018" name="Nat. Ecol. Evol.">
        <title>Shark genomes provide insights into elasmobranch evolution and the origin of vertebrates.</title>
        <authorList>
            <person name="Hara Y"/>
            <person name="Yamaguchi K"/>
            <person name="Onimaru K"/>
            <person name="Kadota M"/>
            <person name="Koyanagi M"/>
            <person name="Keeley SD"/>
            <person name="Tatsumi K"/>
            <person name="Tanaka K"/>
            <person name="Motone F"/>
            <person name="Kageyama Y"/>
            <person name="Nozu R"/>
            <person name="Adachi N"/>
            <person name="Nishimura O"/>
            <person name="Nakagawa R"/>
            <person name="Tanegashima C"/>
            <person name="Kiyatake I"/>
            <person name="Matsumoto R"/>
            <person name="Murakumo K"/>
            <person name="Nishida K"/>
            <person name="Terakita A"/>
            <person name="Kuratani S"/>
            <person name="Sato K"/>
            <person name="Hyodo S Kuraku.S."/>
        </authorList>
    </citation>
    <scope>NUCLEOTIDE SEQUENCE [LARGE SCALE GENOMIC DNA]</scope>
</reference>
<protein>
    <recommendedName>
        <fullName evidence="1">Methyltransferase FkbM domain-containing protein</fullName>
    </recommendedName>
</protein>
<proteinExistence type="predicted"/>
<dbReference type="Pfam" id="PF05050">
    <property type="entry name" value="Methyltransf_21"/>
    <property type="match status" value="1"/>
</dbReference>
<dbReference type="EMBL" id="BEZZ01088932">
    <property type="protein sequence ID" value="GCC42465.1"/>
    <property type="molecule type" value="Genomic_DNA"/>
</dbReference>
<keyword evidence="3" id="KW-1185">Reference proteome</keyword>
<dbReference type="AlphaFoldDB" id="A0A401TIK2"/>
<sequence length="273" mass="29717">MEASLRQADGVASERPLAFDRKSGRLSGAGVIDRVAVLALQAGSVITRPYGHRGYRHGCKAVATVVADRDIIVRLNEDADFAIPFCDGYWSRMLNPRYDYEEEIEAFLRCAADLRYSFVDCGANFGYWSVLASSRPFGRQPTLAIEASPENAKRLGANALLNGDRFRWLNAAVGGQAAGFVRITGARHEALETLRLTENEPDAVTVVSLDSLVAGGLVDASLPVVVKLDVEGVEIEALTGAERLMHRDCVVICEEHGSDTTHGITRHLLEEMS</sequence>
<dbReference type="InterPro" id="IPR006342">
    <property type="entry name" value="FkbM_mtfrase"/>
</dbReference>
<dbReference type="PANTHER" id="PTHR34203">
    <property type="entry name" value="METHYLTRANSFERASE, FKBM FAMILY PROTEIN"/>
    <property type="match status" value="1"/>
</dbReference>
<dbReference type="Gene3D" id="3.40.50.150">
    <property type="entry name" value="Vaccinia Virus protein VP39"/>
    <property type="match status" value="1"/>
</dbReference>